<feature type="region of interest" description="Disordered" evidence="1">
    <location>
        <begin position="345"/>
        <end position="383"/>
    </location>
</feature>
<sequence>MIKRRLQGLAFVLVIASLLGLAVADYRGVFERGVPVTLEVDRAGNQLTERSDVKVRGLIVGTVSQISTTGSGAQVELSLEPDMVELIPAGVSARLLPKTLFGEKYVSLVAPENGGGGTTIAAGDVIPMDRSETAREIDAALDGLLPLLQAVSPDDLATTLGALSQALAGRGERLGDTLVRLQELTGGLRPGIPDLQEDITQLADFARNLDSAAPDLLDALEDFTVTSRTVVEQRDQLRALIGGVTTASDDLRGFLDRNGENIISLSAASRPTLESLARYSPEFPCFFEQLNGLIPRLDEVYGANNGRPGVYVTVEIVNNKGKYVPNQDEPEYLDDRGPRCYPILPLGPQEPPDGPFCDGSLAPPPPADSPRGDVDDLGGDTFGTGDASYTCEDGSSARGEAPEGPALPGLPGLPELPIEAIAYDGMGLPNSPGEQALVAELVAAQDGGDPAAVPSWSSMMVGPLYRGSEVTLT</sequence>
<dbReference type="InterPro" id="IPR052336">
    <property type="entry name" value="MlaD_Phospholipid_Transporter"/>
</dbReference>
<dbReference type="InterPro" id="IPR005693">
    <property type="entry name" value="Mce"/>
</dbReference>
<evidence type="ECO:0000313" key="5">
    <source>
        <dbReference type="Proteomes" id="UP000320338"/>
    </source>
</evidence>
<dbReference type="RefSeq" id="WP_141278838.1">
    <property type="nucleotide sequence ID" value="NZ_BAAARZ010000015.1"/>
</dbReference>
<protein>
    <submittedName>
        <fullName evidence="4">ABC transporter substrate-binding protein</fullName>
    </submittedName>
</protein>
<dbReference type="Proteomes" id="UP000320338">
    <property type="component" value="Unassembled WGS sequence"/>
</dbReference>
<dbReference type="Pfam" id="PF11887">
    <property type="entry name" value="Mce4_CUP1"/>
    <property type="match status" value="1"/>
</dbReference>
<proteinExistence type="predicted"/>
<feature type="domain" description="Mammalian cell entry C-terminal" evidence="3">
    <location>
        <begin position="118"/>
        <end position="338"/>
    </location>
</feature>
<dbReference type="Pfam" id="PF02470">
    <property type="entry name" value="MlaD"/>
    <property type="match status" value="1"/>
</dbReference>
<dbReference type="InterPro" id="IPR003399">
    <property type="entry name" value="Mce/MlaD"/>
</dbReference>
<evidence type="ECO:0000256" key="1">
    <source>
        <dbReference type="SAM" id="MobiDB-lite"/>
    </source>
</evidence>
<evidence type="ECO:0000313" key="4">
    <source>
        <dbReference type="EMBL" id="GEC20309.1"/>
    </source>
</evidence>
<name>A0A4Y3WR82_9PSEU</name>
<comment type="caution">
    <text evidence="4">The sequence shown here is derived from an EMBL/GenBank/DDBJ whole genome shotgun (WGS) entry which is preliminary data.</text>
</comment>
<feature type="domain" description="Mce/MlaD" evidence="2">
    <location>
        <begin position="32"/>
        <end position="110"/>
    </location>
</feature>
<dbReference type="OrthoDB" id="3460188at2"/>
<organism evidence="4 5">
    <name type="scientific">Pseudonocardia hydrocarbonoxydans</name>
    <dbReference type="NCBI Taxonomy" id="76726"/>
    <lineage>
        <taxon>Bacteria</taxon>
        <taxon>Bacillati</taxon>
        <taxon>Actinomycetota</taxon>
        <taxon>Actinomycetes</taxon>
        <taxon>Pseudonocardiales</taxon>
        <taxon>Pseudonocardiaceae</taxon>
        <taxon>Pseudonocardia</taxon>
    </lineage>
</organism>
<dbReference type="GO" id="GO:0051701">
    <property type="term" value="P:biological process involved in interaction with host"/>
    <property type="evidence" value="ECO:0007669"/>
    <property type="project" value="TreeGrafter"/>
</dbReference>
<dbReference type="NCBIfam" id="TIGR00996">
    <property type="entry name" value="Mtu_fam_mce"/>
    <property type="match status" value="1"/>
</dbReference>
<gene>
    <name evidence="4" type="ORF">PHY01_25920</name>
</gene>
<dbReference type="GO" id="GO:0005576">
    <property type="term" value="C:extracellular region"/>
    <property type="evidence" value="ECO:0007669"/>
    <property type="project" value="TreeGrafter"/>
</dbReference>
<evidence type="ECO:0000259" key="3">
    <source>
        <dbReference type="Pfam" id="PF11887"/>
    </source>
</evidence>
<reference evidence="4 5" key="1">
    <citation type="submission" date="2019-06" db="EMBL/GenBank/DDBJ databases">
        <title>Whole genome shotgun sequence of Pseudonocardia hydrocarbonoxydans NBRC 14498.</title>
        <authorList>
            <person name="Hosoyama A."/>
            <person name="Uohara A."/>
            <person name="Ohji S."/>
            <person name="Ichikawa N."/>
        </authorList>
    </citation>
    <scope>NUCLEOTIDE SEQUENCE [LARGE SCALE GENOMIC DNA]</scope>
    <source>
        <strain evidence="4 5">NBRC 14498</strain>
    </source>
</reference>
<accession>A0A4Y3WR82</accession>
<dbReference type="InterPro" id="IPR024516">
    <property type="entry name" value="Mce_C"/>
</dbReference>
<dbReference type="PANTHER" id="PTHR33371">
    <property type="entry name" value="INTERMEMBRANE PHOSPHOLIPID TRANSPORT SYSTEM BINDING PROTEIN MLAD-RELATED"/>
    <property type="match status" value="1"/>
</dbReference>
<dbReference type="PANTHER" id="PTHR33371:SF19">
    <property type="entry name" value="MCE-FAMILY PROTEIN MCE4A"/>
    <property type="match status" value="1"/>
</dbReference>
<evidence type="ECO:0000259" key="2">
    <source>
        <dbReference type="Pfam" id="PF02470"/>
    </source>
</evidence>
<dbReference type="AlphaFoldDB" id="A0A4Y3WR82"/>
<keyword evidence="5" id="KW-1185">Reference proteome</keyword>
<dbReference type="EMBL" id="BJNG01000018">
    <property type="protein sequence ID" value="GEC20309.1"/>
    <property type="molecule type" value="Genomic_DNA"/>
</dbReference>